<evidence type="ECO:0000256" key="1">
    <source>
        <dbReference type="SAM" id="MobiDB-lite"/>
    </source>
</evidence>
<comment type="caution">
    <text evidence="2">The sequence shown here is derived from an EMBL/GenBank/DDBJ whole genome shotgun (WGS) entry which is preliminary data.</text>
</comment>
<sequence>MGPPPWQSDVECINGWLIEGEPISRRETDVNTASQPNRDTPPAPECAVQLTDLERQRPYRFTPGKPHTRFKEGINGWLIEGEPISRRKTDVNTASQPNRDTPPAPECAVQHRDLERQRPYRFTPGKPHTRFKDGSLLGGISHIKSPVKKFRHCRKGRKRAVGRRVCKSLKPAYMTIDAEGSLLGGISHIKSPVKKFRHCRKGRKRAVGRRVCKSLKPAYMTIDAEGSLLGGISHIKSPVKKFRHCRKGRKRAVGRRVCKSLKPAYMTIDAEGSLLGGISHIKSPVKKFRHCRKGRKRAVGRRVCKSLKPAYMTIDAEGSLLGGISHIKSPVKKFRHCRKGRKRAVGRRVCKSLKPAYMTIDAEGGLRDMSHGPTAPLKKQLAKTISEHRAQSNRPRSIIEPSTSVRHNYRFVSSLGRKKVPMDKNLPRICNDNTVRRGINYKNPMASIKRRKKSARHKRRNVKIVWDQESSNLLKRGKAGSKTVTPVKISKKLYGQIQPLGTAKLFGESIDWPSWKAIENAQNMRNQDSMDIDKGPQSSSSFMFGKAKTLEENQSQKMHFLQNTGFEDLDELKALPKVRDRRNKEQVVLRNIMEGRKTNDMFVTHKLGSSNLRKQERLSQMKRVRKRNQYKVENAKRMKPVKKNNNVERIRVICDTSTLTPLLNTYPPHEKNESTEVNYALHPVAAQITEPSTLQYQLTKNEQDGSGENCDKLCHGDSNKTHLCDNNRHMDLGDDVKFKFEILVNPSSGFEELIARKPATSSHNLISNKFTDELKNCAHRYRCVIKCFPIDEETTNQSVKPDSVSVR</sequence>
<organism evidence="2 3">
    <name type="scientific">Ranatra chinensis</name>
    <dbReference type="NCBI Taxonomy" id="642074"/>
    <lineage>
        <taxon>Eukaryota</taxon>
        <taxon>Metazoa</taxon>
        <taxon>Ecdysozoa</taxon>
        <taxon>Arthropoda</taxon>
        <taxon>Hexapoda</taxon>
        <taxon>Insecta</taxon>
        <taxon>Pterygota</taxon>
        <taxon>Neoptera</taxon>
        <taxon>Paraneoptera</taxon>
        <taxon>Hemiptera</taxon>
        <taxon>Heteroptera</taxon>
        <taxon>Panheteroptera</taxon>
        <taxon>Nepomorpha</taxon>
        <taxon>Nepidae</taxon>
        <taxon>Ranatrinae</taxon>
        <taxon>Ranatra</taxon>
    </lineage>
</organism>
<feature type="region of interest" description="Disordered" evidence="1">
    <location>
        <begin position="20"/>
        <end position="45"/>
    </location>
</feature>
<feature type="region of interest" description="Disordered" evidence="1">
    <location>
        <begin position="83"/>
        <end position="107"/>
    </location>
</feature>
<dbReference type="EMBL" id="JBFDAA010000017">
    <property type="protein sequence ID" value="KAL1116705.1"/>
    <property type="molecule type" value="Genomic_DNA"/>
</dbReference>
<dbReference type="Proteomes" id="UP001558652">
    <property type="component" value="Unassembled WGS sequence"/>
</dbReference>
<evidence type="ECO:0000313" key="2">
    <source>
        <dbReference type="EMBL" id="KAL1116705.1"/>
    </source>
</evidence>
<gene>
    <name evidence="2" type="ORF">AAG570_005177</name>
</gene>
<name>A0ABD0YNA0_9HEMI</name>
<protein>
    <submittedName>
        <fullName evidence="2">Uncharacterized protein</fullName>
    </submittedName>
</protein>
<accession>A0ABD0YNA0</accession>
<evidence type="ECO:0000313" key="3">
    <source>
        <dbReference type="Proteomes" id="UP001558652"/>
    </source>
</evidence>
<reference evidence="2 3" key="1">
    <citation type="submission" date="2024-07" db="EMBL/GenBank/DDBJ databases">
        <title>Chromosome-level genome assembly of the water stick insect Ranatra chinensis (Heteroptera: Nepidae).</title>
        <authorList>
            <person name="Liu X."/>
        </authorList>
    </citation>
    <scope>NUCLEOTIDE SEQUENCE [LARGE SCALE GENOMIC DNA]</scope>
    <source>
        <strain evidence="2">Cailab_2021Rc</strain>
        <tissue evidence="2">Muscle</tissue>
    </source>
</reference>
<keyword evidence="3" id="KW-1185">Reference proteome</keyword>
<proteinExistence type="predicted"/>
<dbReference type="AlphaFoldDB" id="A0ABD0YNA0"/>